<gene>
    <name evidence="2" type="ORF">SAMN04488105_10444</name>
</gene>
<keyword evidence="1" id="KW-0812">Transmembrane</keyword>
<name>A0A1G7D9K1_9RHOB</name>
<feature type="transmembrane region" description="Helical" evidence="1">
    <location>
        <begin position="159"/>
        <end position="181"/>
    </location>
</feature>
<dbReference type="EMBL" id="FNAV01000004">
    <property type="protein sequence ID" value="SDE47425.1"/>
    <property type="molecule type" value="Genomic_DNA"/>
</dbReference>
<organism evidence="2 3">
    <name type="scientific">Salipiger thiooxidans</name>
    <dbReference type="NCBI Taxonomy" id="282683"/>
    <lineage>
        <taxon>Bacteria</taxon>
        <taxon>Pseudomonadati</taxon>
        <taxon>Pseudomonadota</taxon>
        <taxon>Alphaproteobacteria</taxon>
        <taxon>Rhodobacterales</taxon>
        <taxon>Roseobacteraceae</taxon>
        <taxon>Salipiger</taxon>
    </lineage>
</organism>
<dbReference type="Proteomes" id="UP000198994">
    <property type="component" value="Unassembled WGS sequence"/>
</dbReference>
<evidence type="ECO:0000313" key="3">
    <source>
        <dbReference type="Proteomes" id="UP000198994"/>
    </source>
</evidence>
<accession>A0A1G7D9K1</accession>
<evidence type="ECO:0000256" key="1">
    <source>
        <dbReference type="SAM" id="Phobius"/>
    </source>
</evidence>
<keyword evidence="1" id="KW-0472">Membrane</keyword>
<feature type="transmembrane region" description="Helical" evidence="1">
    <location>
        <begin position="6"/>
        <end position="32"/>
    </location>
</feature>
<proteinExistence type="predicted"/>
<dbReference type="OrthoDB" id="7849442at2"/>
<dbReference type="STRING" id="282683.SAMN04488105_10444"/>
<feature type="transmembrane region" description="Helical" evidence="1">
    <location>
        <begin position="52"/>
        <end position="72"/>
    </location>
</feature>
<reference evidence="3" key="1">
    <citation type="submission" date="2016-10" db="EMBL/GenBank/DDBJ databases">
        <authorList>
            <person name="Varghese N."/>
            <person name="Submissions S."/>
        </authorList>
    </citation>
    <scope>NUCLEOTIDE SEQUENCE [LARGE SCALE GENOMIC DNA]</scope>
    <source>
        <strain evidence="3">DSM 10146</strain>
    </source>
</reference>
<keyword evidence="3" id="KW-1185">Reference proteome</keyword>
<sequence>MTRLQTFGIVIVAYMLAHGLTAWLITPVQALLLPDVTDFASLAYLPHGVRVLATWLLGPIAFVPLALGAFLSELMFTPSDVSQATQPVILLSIAAGAAASPLAFEMMRGFGFNLYARQPRRGHWKWLLLAGSIASFTNSLAQSTIFSQSILPGEAVTVLVIYAIGDLIGLVVTTLLLMMVFRRMRLSAARRS</sequence>
<feature type="transmembrane region" description="Helical" evidence="1">
    <location>
        <begin position="126"/>
        <end position="147"/>
    </location>
</feature>
<evidence type="ECO:0000313" key="2">
    <source>
        <dbReference type="EMBL" id="SDE47425.1"/>
    </source>
</evidence>
<protein>
    <submittedName>
        <fullName evidence="2">Uncharacterized protein</fullName>
    </submittedName>
</protein>
<dbReference type="AlphaFoldDB" id="A0A1G7D9K1"/>
<dbReference type="RefSeq" id="WP_089956980.1">
    <property type="nucleotide sequence ID" value="NZ_FNAV01000004.1"/>
</dbReference>
<keyword evidence="1" id="KW-1133">Transmembrane helix</keyword>